<dbReference type="Pfam" id="PF00172">
    <property type="entry name" value="Zn_clus"/>
    <property type="match status" value="1"/>
</dbReference>
<evidence type="ECO:0000256" key="4">
    <source>
        <dbReference type="ARBA" id="ARBA00023163"/>
    </source>
</evidence>
<gene>
    <name evidence="7" type="ORF">K491DRAFT_718150</name>
</gene>
<evidence type="ECO:0000256" key="5">
    <source>
        <dbReference type="ARBA" id="ARBA00023242"/>
    </source>
</evidence>
<evidence type="ECO:0000256" key="3">
    <source>
        <dbReference type="ARBA" id="ARBA00023125"/>
    </source>
</evidence>
<dbReference type="GO" id="GO:0000981">
    <property type="term" value="F:DNA-binding transcription factor activity, RNA polymerase II-specific"/>
    <property type="evidence" value="ECO:0007669"/>
    <property type="project" value="InterPro"/>
</dbReference>
<dbReference type="EMBL" id="MU004383">
    <property type="protein sequence ID" value="KAF2653320.1"/>
    <property type="molecule type" value="Genomic_DNA"/>
</dbReference>
<keyword evidence="3" id="KW-0238">DNA-binding</keyword>
<sequence>MAPPSAASRFREAYGDRKPPDITRRITACVACRKLKIRCHMTNSKPPCSRCKGRGLPCTVNKSIQMILEDDLTWKESMEQRIITLEKQLEANGSPHSNHKGMQKSPQTEELLWDFNLPPIASPDPPSLLMAPETGISTPDRALNLSCSLGAFPASSMTCCPIDDTGKTLDTKPDVITRGVISEAAAQQLFNFYHEALDKHIYNILDSADDKNETWRRSSLLTSAICTVAAFVSASPQYDSCLKAFTDEAAAQVFSKEHTFDEIRALCIGSFWLSEISAALCSLAVRFASELNLHRCITKMPHSDPKCYERTQLYFLVVVCDHHCSLKHGRPPMTRTLRSLKHPRILLRSQHSRISDRRLIADLELCSLNTAVFDTFGADVATPFDPARTIEIQQLGSYFDDWCEQWSDVLRLNGESDHFATVAFNLYYHSAKLCLFSLVFRGSSHKPLTATDTLAEMIRRAVEEAKHIISYLTAIRNEISKWPSYIVTMAAFASVFLLGASSHSPSDHTIDRAEAIKSLQVLLDIVNESHGVLHSSHSLLVIKNGLSTALDAQSSASRAYSTISECQDYSSYLDLQSLPQNHAGPTCAQSIDWITFSNNYHDGFSDLWTRSLGDFV</sequence>
<evidence type="ECO:0000256" key="1">
    <source>
        <dbReference type="ARBA" id="ARBA00004123"/>
    </source>
</evidence>
<evidence type="ECO:0000313" key="7">
    <source>
        <dbReference type="EMBL" id="KAF2653320.1"/>
    </source>
</evidence>
<dbReference type="InterPro" id="IPR051089">
    <property type="entry name" value="prtT"/>
</dbReference>
<evidence type="ECO:0000256" key="2">
    <source>
        <dbReference type="ARBA" id="ARBA00023015"/>
    </source>
</evidence>
<name>A0A6A6T0L4_9PLEO</name>
<dbReference type="InterPro" id="IPR036864">
    <property type="entry name" value="Zn2-C6_fun-type_DNA-bd_sf"/>
</dbReference>
<dbReference type="PANTHER" id="PTHR31845:SF17">
    <property type="entry name" value="ZN(II)2CYS6 TRANSCRIPTION FACTOR (EUROFUNG)"/>
    <property type="match status" value="1"/>
</dbReference>
<dbReference type="PROSITE" id="PS00463">
    <property type="entry name" value="ZN2_CY6_FUNGAL_1"/>
    <property type="match status" value="1"/>
</dbReference>
<dbReference type="GO" id="GO:0000976">
    <property type="term" value="F:transcription cis-regulatory region binding"/>
    <property type="evidence" value="ECO:0007669"/>
    <property type="project" value="TreeGrafter"/>
</dbReference>
<dbReference type="SUPFAM" id="SSF57701">
    <property type="entry name" value="Zn2/Cys6 DNA-binding domain"/>
    <property type="match status" value="1"/>
</dbReference>
<evidence type="ECO:0000313" key="8">
    <source>
        <dbReference type="Proteomes" id="UP000799324"/>
    </source>
</evidence>
<dbReference type="SMART" id="SM00066">
    <property type="entry name" value="GAL4"/>
    <property type="match status" value="1"/>
</dbReference>
<dbReference type="CDD" id="cd00067">
    <property type="entry name" value="GAL4"/>
    <property type="match status" value="1"/>
</dbReference>
<keyword evidence="4" id="KW-0804">Transcription</keyword>
<dbReference type="GO" id="GO:0005634">
    <property type="term" value="C:nucleus"/>
    <property type="evidence" value="ECO:0007669"/>
    <property type="project" value="UniProtKB-SubCell"/>
</dbReference>
<keyword evidence="8" id="KW-1185">Reference proteome</keyword>
<keyword evidence="2" id="KW-0805">Transcription regulation</keyword>
<dbReference type="AlphaFoldDB" id="A0A6A6T0L4"/>
<dbReference type="Gene3D" id="4.10.240.10">
    <property type="entry name" value="Zn(2)-C6 fungal-type DNA-binding domain"/>
    <property type="match status" value="1"/>
</dbReference>
<accession>A0A6A6T0L4</accession>
<protein>
    <recommendedName>
        <fullName evidence="6">Zn(2)-C6 fungal-type domain-containing protein</fullName>
    </recommendedName>
</protein>
<dbReference type="InterPro" id="IPR001138">
    <property type="entry name" value="Zn2Cys6_DnaBD"/>
</dbReference>
<dbReference type="PROSITE" id="PS50048">
    <property type="entry name" value="ZN2_CY6_FUNGAL_2"/>
    <property type="match status" value="1"/>
</dbReference>
<organism evidence="7 8">
    <name type="scientific">Lophiostoma macrostomum CBS 122681</name>
    <dbReference type="NCBI Taxonomy" id="1314788"/>
    <lineage>
        <taxon>Eukaryota</taxon>
        <taxon>Fungi</taxon>
        <taxon>Dikarya</taxon>
        <taxon>Ascomycota</taxon>
        <taxon>Pezizomycotina</taxon>
        <taxon>Dothideomycetes</taxon>
        <taxon>Pleosporomycetidae</taxon>
        <taxon>Pleosporales</taxon>
        <taxon>Lophiostomataceae</taxon>
        <taxon>Lophiostoma</taxon>
    </lineage>
</organism>
<dbReference type="OrthoDB" id="4060227at2759"/>
<dbReference type="CDD" id="cd12148">
    <property type="entry name" value="fungal_TF_MHR"/>
    <property type="match status" value="1"/>
</dbReference>
<dbReference type="PANTHER" id="PTHR31845">
    <property type="entry name" value="FINGER DOMAIN PROTEIN, PUTATIVE-RELATED"/>
    <property type="match status" value="1"/>
</dbReference>
<keyword evidence="5" id="KW-0539">Nucleus</keyword>
<proteinExistence type="predicted"/>
<dbReference type="GO" id="GO:0008270">
    <property type="term" value="F:zinc ion binding"/>
    <property type="evidence" value="ECO:0007669"/>
    <property type="project" value="InterPro"/>
</dbReference>
<dbReference type="Proteomes" id="UP000799324">
    <property type="component" value="Unassembled WGS sequence"/>
</dbReference>
<reference evidence="7" key="1">
    <citation type="journal article" date="2020" name="Stud. Mycol.">
        <title>101 Dothideomycetes genomes: a test case for predicting lifestyles and emergence of pathogens.</title>
        <authorList>
            <person name="Haridas S."/>
            <person name="Albert R."/>
            <person name="Binder M."/>
            <person name="Bloem J."/>
            <person name="Labutti K."/>
            <person name="Salamov A."/>
            <person name="Andreopoulos B."/>
            <person name="Baker S."/>
            <person name="Barry K."/>
            <person name="Bills G."/>
            <person name="Bluhm B."/>
            <person name="Cannon C."/>
            <person name="Castanera R."/>
            <person name="Culley D."/>
            <person name="Daum C."/>
            <person name="Ezra D."/>
            <person name="Gonzalez J."/>
            <person name="Henrissat B."/>
            <person name="Kuo A."/>
            <person name="Liang C."/>
            <person name="Lipzen A."/>
            <person name="Lutzoni F."/>
            <person name="Magnuson J."/>
            <person name="Mondo S."/>
            <person name="Nolan M."/>
            <person name="Ohm R."/>
            <person name="Pangilinan J."/>
            <person name="Park H.-J."/>
            <person name="Ramirez L."/>
            <person name="Alfaro M."/>
            <person name="Sun H."/>
            <person name="Tritt A."/>
            <person name="Yoshinaga Y."/>
            <person name="Zwiers L.-H."/>
            <person name="Turgeon B."/>
            <person name="Goodwin S."/>
            <person name="Spatafora J."/>
            <person name="Crous P."/>
            <person name="Grigoriev I."/>
        </authorList>
    </citation>
    <scope>NUCLEOTIDE SEQUENCE</scope>
    <source>
        <strain evidence="7">CBS 122681</strain>
    </source>
</reference>
<evidence type="ECO:0000259" key="6">
    <source>
        <dbReference type="PROSITE" id="PS50048"/>
    </source>
</evidence>
<comment type="subcellular location">
    <subcellularLocation>
        <location evidence="1">Nucleus</location>
    </subcellularLocation>
</comment>
<feature type="domain" description="Zn(2)-C6 fungal-type" evidence="6">
    <location>
        <begin position="28"/>
        <end position="60"/>
    </location>
</feature>